<evidence type="ECO:0000313" key="1">
    <source>
        <dbReference type="EMBL" id="RXJ85500.1"/>
    </source>
</evidence>
<dbReference type="RefSeq" id="WP_128985725.1">
    <property type="nucleotide sequence ID" value="NZ_PDJZ01000002.1"/>
</dbReference>
<protein>
    <recommendedName>
        <fullName evidence="3">Pentapeptide repeat-containing protein</fullName>
    </recommendedName>
</protein>
<dbReference type="AlphaFoldDB" id="A0A4Q0ZI10"/>
<name>A0A4Q0ZI10_9BACT</name>
<evidence type="ECO:0008006" key="3">
    <source>
        <dbReference type="Google" id="ProtNLM"/>
    </source>
</evidence>
<reference evidence="1 2" key="1">
    <citation type="submission" date="2017-10" db="EMBL/GenBank/DDBJ databases">
        <title>Genomics of the genus Arcobacter.</title>
        <authorList>
            <person name="Perez-Cataluna A."/>
            <person name="Figueras M.J."/>
        </authorList>
    </citation>
    <scope>NUCLEOTIDE SEQUENCE [LARGE SCALE GENOMIC DNA]</scope>
    <source>
        <strain evidence="1 2">F26</strain>
    </source>
</reference>
<sequence>MENLKIFDIQNFTSSYSEHIRFKKDGIEISCVDFNNTNFSLDNHFINQCRKAVNQERRNFSLLELSSHNETYEKIEIVFKNCKFTNITVNEQIIQDDIFIEFDINDEEVKNLQMNFIRISTSKFHGKFYINKQYDGYKEEFSILKLLIENSIFYDNFKLHKCKVEEIHIKDCDFERNADFFKSKFLSGEKDNRPVGIYFHALNFRGLVLFGDVHFYKKFHLQYVTIEGYSHFRNAIFEEGLDLDYANIQHEMNFFGCKGLEKLNSRKNTSQETYRIIKHNFKKLNNTIEANQYHSLELSTHRKNIKILNAFLDCRIPLQNMLDWLVSFFHLITSNYSKNWFLTLIWIVIVSIGTNLCLEHDLYLNKQINWECIFKYLNILTSKDDFDNSYIAMTFNKVLLGYLYYQFLTAIRRNTKE</sequence>
<gene>
    <name evidence="1" type="ORF">CRU90_02665</name>
</gene>
<evidence type="ECO:0000313" key="2">
    <source>
        <dbReference type="Proteomes" id="UP000290870"/>
    </source>
</evidence>
<accession>A0A4Q0ZI10</accession>
<dbReference type="Proteomes" id="UP000290870">
    <property type="component" value="Unassembled WGS sequence"/>
</dbReference>
<dbReference type="OrthoDB" id="5365493at2"/>
<dbReference type="EMBL" id="PDJZ01000002">
    <property type="protein sequence ID" value="RXJ85500.1"/>
    <property type="molecule type" value="Genomic_DNA"/>
</dbReference>
<organism evidence="1 2">
    <name type="scientific">Arcobacter cloacae</name>
    <dbReference type="NCBI Taxonomy" id="1054034"/>
    <lineage>
        <taxon>Bacteria</taxon>
        <taxon>Pseudomonadati</taxon>
        <taxon>Campylobacterota</taxon>
        <taxon>Epsilonproteobacteria</taxon>
        <taxon>Campylobacterales</taxon>
        <taxon>Arcobacteraceae</taxon>
        <taxon>Arcobacter</taxon>
    </lineage>
</organism>
<proteinExistence type="predicted"/>
<comment type="caution">
    <text evidence="1">The sequence shown here is derived from an EMBL/GenBank/DDBJ whole genome shotgun (WGS) entry which is preliminary data.</text>
</comment>